<evidence type="ECO:0000313" key="15">
    <source>
        <dbReference type="EMBL" id="EEN49178.1"/>
    </source>
</evidence>
<dbReference type="EMBL" id="GG666612">
    <property type="protein sequence ID" value="EEN49178.1"/>
    <property type="molecule type" value="Genomic_DNA"/>
</dbReference>
<feature type="domain" description="AAA+ ATPase" evidence="14">
    <location>
        <begin position="161"/>
        <end position="308"/>
    </location>
</feature>
<dbReference type="Gene3D" id="3.40.50.300">
    <property type="entry name" value="P-loop containing nucleotide triphosphate hydrolases"/>
    <property type="match status" value="1"/>
</dbReference>
<keyword evidence="9" id="KW-0969">Cilium</keyword>
<feature type="non-terminal residue" evidence="15">
    <location>
        <position position="1051"/>
    </location>
</feature>
<dbReference type="Pfam" id="PF17852">
    <property type="entry name" value="Dynein_AAA_lid"/>
    <property type="match status" value="1"/>
</dbReference>
<evidence type="ECO:0000256" key="13">
    <source>
        <dbReference type="SAM" id="Coils"/>
    </source>
</evidence>
<dbReference type="SUPFAM" id="SSF52540">
    <property type="entry name" value="P-loop containing nucleoside triphosphate hydrolases"/>
    <property type="match status" value="2"/>
</dbReference>
<dbReference type="GO" id="GO:0045505">
    <property type="term" value="F:dynein intermediate chain binding"/>
    <property type="evidence" value="ECO:0007669"/>
    <property type="project" value="InterPro"/>
</dbReference>
<dbReference type="FunFam" id="1.10.472.130:FF:000003">
    <property type="entry name" value="Dynein, axonemal, heavy chain 2"/>
    <property type="match status" value="1"/>
</dbReference>
<dbReference type="InParanoid" id="C3ZEM2"/>
<dbReference type="InterPro" id="IPR041589">
    <property type="entry name" value="DNAH3_AAA_lid_1"/>
</dbReference>
<evidence type="ECO:0000256" key="11">
    <source>
        <dbReference type="ARBA" id="ARBA00023212"/>
    </source>
</evidence>
<keyword evidence="11" id="KW-0206">Cytoskeleton</keyword>
<dbReference type="InterPro" id="IPR027417">
    <property type="entry name" value="P-loop_NTPase"/>
</dbReference>
<evidence type="ECO:0000259" key="14">
    <source>
        <dbReference type="SMART" id="SM00382"/>
    </source>
</evidence>
<keyword evidence="4" id="KW-0493">Microtubule</keyword>
<keyword evidence="10" id="KW-0505">Motor protein</keyword>
<feature type="coiled-coil region" evidence="13">
    <location>
        <begin position="767"/>
        <end position="801"/>
    </location>
</feature>
<evidence type="ECO:0000256" key="9">
    <source>
        <dbReference type="ARBA" id="ARBA00023069"/>
    </source>
</evidence>
<keyword evidence="6" id="KW-0067">ATP-binding</keyword>
<protein>
    <recommendedName>
        <fullName evidence="14">AAA+ ATPase domain-containing protein</fullName>
    </recommendedName>
</protein>
<dbReference type="GO" id="GO:0030286">
    <property type="term" value="C:dynein complex"/>
    <property type="evidence" value="ECO:0007669"/>
    <property type="project" value="UniProtKB-KW"/>
</dbReference>
<evidence type="ECO:0000256" key="5">
    <source>
        <dbReference type="ARBA" id="ARBA00022741"/>
    </source>
</evidence>
<dbReference type="InterPro" id="IPR041466">
    <property type="entry name" value="Dynein_AAA5_ext"/>
</dbReference>
<reference evidence="15" key="1">
    <citation type="journal article" date="2008" name="Nature">
        <title>The amphioxus genome and the evolution of the chordate karyotype.</title>
        <authorList>
            <consortium name="US DOE Joint Genome Institute (JGI-PGF)"/>
            <person name="Putnam N.H."/>
            <person name="Butts T."/>
            <person name="Ferrier D.E.K."/>
            <person name="Furlong R.F."/>
            <person name="Hellsten U."/>
            <person name="Kawashima T."/>
            <person name="Robinson-Rechavi M."/>
            <person name="Shoguchi E."/>
            <person name="Terry A."/>
            <person name="Yu J.-K."/>
            <person name="Benito-Gutierrez E.L."/>
            <person name="Dubchak I."/>
            <person name="Garcia-Fernandez J."/>
            <person name="Gibson-Brown J.J."/>
            <person name="Grigoriev I.V."/>
            <person name="Horton A.C."/>
            <person name="de Jong P.J."/>
            <person name="Jurka J."/>
            <person name="Kapitonov V.V."/>
            <person name="Kohara Y."/>
            <person name="Kuroki Y."/>
            <person name="Lindquist E."/>
            <person name="Lucas S."/>
            <person name="Osoegawa K."/>
            <person name="Pennacchio L.A."/>
            <person name="Salamov A.A."/>
            <person name="Satou Y."/>
            <person name="Sauka-Spengler T."/>
            <person name="Schmutz J."/>
            <person name="Shin-I T."/>
            <person name="Toyoda A."/>
            <person name="Bronner-Fraser M."/>
            <person name="Fujiyama A."/>
            <person name="Holland L.Z."/>
            <person name="Holland P.W.H."/>
            <person name="Satoh N."/>
            <person name="Rokhsar D.S."/>
        </authorList>
    </citation>
    <scope>NUCLEOTIDE SEQUENCE [LARGE SCALE GENOMIC DNA]</scope>
    <source>
        <strain evidence="15">S238N-H82</strain>
        <tissue evidence="15">Testes</tissue>
    </source>
</reference>
<accession>C3ZEM2</accession>
<dbReference type="Gene3D" id="1.20.920.30">
    <property type="match status" value="1"/>
</dbReference>
<dbReference type="eggNOG" id="KOG3595">
    <property type="taxonomic scope" value="Eukaryota"/>
</dbReference>
<evidence type="ECO:0000256" key="4">
    <source>
        <dbReference type="ARBA" id="ARBA00022701"/>
    </source>
</evidence>
<dbReference type="SMART" id="SM00382">
    <property type="entry name" value="AAA"/>
    <property type="match status" value="1"/>
</dbReference>
<comment type="subcellular location">
    <subcellularLocation>
        <location evidence="1">Cytoplasm</location>
        <location evidence="1">Cytoskeleton</location>
        <location evidence="1">Cilium axoneme</location>
    </subcellularLocation>
</comment>
<dbReference type="Pfam" id="PF12780">
    <property type="entry name" value="AAA_8"/>
    <property type="match status" value="1"/>
</dbReference>
<dbReference type="Pfam" id="PF17857">
    <property type="entry name" value="AAA_lid_1"/>
    <property type="match status" value="1"/>
</dbReference>
<dbReference type="InterPro" id="IPR003593">
    <property type="entry name" value="AAA+_ATPase"/>
</dbReference>
<feature type="non-terminal residue" evidence="15">
    <location>
        <position position="1"/>
    </location>
</feature>
<dbReference type="AlphaFoldDB" id="C3ZEM2"/>
<comment type="similarity">
    <text evidence="2">Belongs to the dynein heavy chain family.</text>
</comment>
<evidence type="ECO:0000256" key="8">
    <source>
        <dbReference type="ARBA" id="ARBA00023054"/>
    </source>
</evidence>
<evidence type="ECO:0000256" key="1">
    <source>
        <dbReference type="ARBA" id="ARBA00004430"/>
    </source>
</evidence>
<feature type="coiled-coil region" evidence="13">
    <location>
        <begin position="973"/>
        <end position="1035"/>
    </location>
</feature>
<dbReference type="PANTHER" id="PTHR46961">
    <property type="entry name" value="DYNEIN HEAVY CHAIN 1, AXONEMAL-LIKE PROTEIN"/>
    <property type="match status" value="1"/>
</dbReference>
<evidence type="ECO:0000256" key="10">
    <source>
        <dbReference type="ARBA" id="ARBA00023175"/>
    </source>
</evidence>
<dbReference type="FunFam" id="1.20.920.20:FF:000014">
    <property type="entry name" value="dynein heavy chain 2, axonemal"/>
    <property type="match status" value="1"/>
</dbReference>
<evidence type="ECO:0000256" key="2">
    <source>
        <dbReference type="ARBA" id="ARBA00008887"/>
    </source>
</evidence>
<keyword evidence="8 13" id="KW-0175">Coiled coil</keyword>
<keyword evidence="12" id="KW-0966">Cell projection</keyword>
<dbReference type="FunFam" id="1.20.920.30:FF:000005">
    <property type="entry name" value="Dynein, axonemal, heavy chain 2"/>
    <property type="match status" value="1"/>
</dbReference>
<keyword evidence="7" id="KW-0243">Dynein</keyword>
<evidence type="ECO:0000256" key="3">
    <source>
        <dbReference type="ARBA" id="ARBA00022490"/>
    </source>
</evidence>
<keyword evidence="5" id="KW-0547">Nucleotide-binding</keyword>
<evidence type="ECO:0000256" key="6">
    <source>
        <dbReference type="ARBA" id="ARBA00022840"/>
    </source>
</evidence>
<dbReference type="Gene3D" id="1.10.472.130">
    <property type="match status" value="1"/>
</dbReference>
<dbReference type="STRING" id="7739.C3ZEM2"/>
<dbReference type="GO" id="GO:0007018">
    <property type="term" value="P:microtubule-based movement"/>
    <property type="evidence" value="ECO:0007669"/>
    <property type="project" value="InterPro"/>
</dbReference>
<keyword evidence="3" id="KW-0963">Cytoplasm</keyword>
<gene>
    <name evidence="15" type="ORF">BRAFLDRAFT_72754</name>
</gene>
<dbReference type="GO" id="GO:0005524">
    <property type="term" value="F:ATP binding"/>
    <property type="evidence" value="ECO:0007669"/>
    <property type="project" value="UniProtKB-KW"/>
</dbReference>
<organism>
    <name type="scientific">Branchiostoma floridae</name>
    <name type="common">Florida lancelet</name>
    <name type="synonym">Amphioxus</name>
    <dbReference type="NCBI Taxonomy" id="7739"/>
    <lineage>
        <taxon>Eukaryota</taxon>
        <taxon>Metazoa</taxon>
        <taxon>Chordata</taxon>
        <taxon>Cephalochordata</taxon>
        <taxon>Leptocardii</taxon>
        <taxon>Amphioxiformes</taxon>
        <taxon>Branchiostomatidae</taxon>
        <taxon>Branchiostoma</taxon>
    </lineage>
</organism>
<dbReference type="GO" id="GO:0051959">
    <property type="term" value="F:dynein light intermediate chain binding"/>
    <property type="evidence" value="ECO:0007669"/>
    <property type="project" value="InterPro"/>
</dbReference>
<dbReference type="FunFam" id="3.40.50.300:FF:002141">
    <property type="entry name" value="Dynein heavy chain"/>
    <property type="match status" value="1"/>
</dbReference>
<dbReference type="GO" id="GO:0005930">
    <property type="term" value="C:axoneme"/>
    <property type="evidence" value="ECO:0007669"/>
    <property type="project" value="UniProtKB-SubCell"/>
</dbReference>
<dbReference type="Pfam" id="PF12775">
    <property type="entry name" value="AAA_7"/>
    <property type="match status" value="1"/>
</dbReference>
<proteinExistence type="inferred from homology"/>
<dbReference type="CDD" id="cd00009">
    <property type="entry name" value="AAA"/>
    <property type="match status" value="1"/>
</dbReference>
<dbReference type="Pfam" id="PF12777">
    <property type="entry name" value="MT"/>
    <property type="match status" value="1"/>
</dbReference>
<dbReference type="InterPro" id="IPR024317">
    <property type="entry name" value="Dynein_heavy_chain_D4_dom"/>
</dbReference>
<dbReference type="InterPro" id="IPR026983">
    <property type="entry name" value="DHC"/>
</dbReference>
<dbReference type="InterPro" id="IPR024743">
    <property type="entry name" value="Dynein_HC_stalk"/>
</dbReference>
<dbReference type="PANTHER" id="PTHR46961:SF8">
    <property type="entry name" value="DYNEIN AXONEMAL HEAVY CHAIN 7"/>
    <property type="match status" value="1"/>
</dbReference>
<sequence>QSVEHLQRLFDKYVNQVLEFRRTQCKELVTSSELNVVASLCRLLDSLATEENGVNPHDSDNYGRMIELWFMFCLIWSIGATVDEDGRKKMDNYIRELEGSFPNKDTIYEYYVDPKNKVYSHFEDKLPRDWRYNPATPFYKIMVPTVDTVRYNFLAAVLLDKGNPVLLTGPVGTGKTSVAQNALAQLDSKKYNILTVNLSAQTSSNNVQDIIESRVEKRTKGVYVPIGGKKLITFMDDFNMPAKDLFGSQPPLELIRQWIDYSFWYDREKQTVKYVKDMLLMASMGPPGGGRTNISGRLQSRFNMINMTFPSESQQKRIFGTMINQKLQDFEEDVKPIGDVITQATLEVYESVVEKFLPTPAKIHYLFNLRDISKVFQGLLRAHRDFHDTKQAMTRLWIHECFRVFSDRLIDTDDMQTYVDMLSEKLGSLFDVTYHSICPNKQPPIFGDFLNDKGVYEDMTDIKALKKYMEDQLEDYNNTPGWIAMDLVLFRDAMEHVSRIVRVIRQPRGNMFLVGIGGSGRQSLSRLASYICEYQVFQIEVTRHYRKAEFRDDLKRLYWMAGVENKPTVFLFVDTQVVEESFLEDINNILSSGEVPNLYKPDEFEEVRNNLTEAAKKDGIQDTPEQMFAYLVEKVRNNLHVVLCMSPVGEPFRNRIRQYPAFVSTTTIDWFLEWPHDALLEVAERYLESMDLGTSEDIKPAVAQVFVVMHRSVVDFSARMLLEMKRHNYVTPTNYLELVSGYKELLYEKRKEIGDEINKLRNGLMKIDDTRAKVEVMSVELEEARTKVAQFQKECDEYLVTIVQQKREADEQQKSVAAASVKIGEDEKRCQGMADAAQKDLDEAMPALEAAVKALESLNKKDMTEIKSYAKPPALVETVMQAVMILRGNEPTWAEAKRQLGDQNFIKQLVNFDRDNISDRTLKKIGQYCAQPDFDPEVIGRVSAAAKSLCMWCRAMEIYGRIYRVVEPKRNRLNNAQAQLREKQASLAEAKRRLDEVNKRMEDLKRQYDEKLAQKEELRKKAEETELKLDRAGKLVSGLAGEKVRWEENAT</sequence>
<dbReference type="GO" id="GO:0005874">
    <property type="term" value="C:microtubule"/>
    <property type="evidence" value="ECO:0007669"/>
    <property type="project" value="UniProtKB-KW"/>
</dbReference>
<evidence type="ECO:0000256" key="12">
    <source>
        <dbReference type="ARBA" id="ARBA00023273"/>
    </source>
</evidence>
<evidence type="ECO:0000256" key="7">
    <source>
        <dbReference type="ARBA" id="ARBA00023017"/>
    </source>
</evidence>
<dbReference type="Gene3D" id="1.20.920.20">
    <property type="match status" value="1"/>
</dbReference>
<name>C3ZEM2_BRAFL</name>